<organism evidence="1">
    <name type="scientific">Cyprideis torosa</name>
    <dbReference type="NCBI Taxonomy" id="163714"/>
    <lineage>
        <taxon>Eukaryota</taxon>
        <taxon>Metazoa</taxon>
        <taxon>Ecdysozoa</taxon>
        <taxon>Arthropoda</taxon>
        <taxon>Crustacea</taxon>
        <taxon>Oligostraca</taxon>
        <taxon>Ostracoda</taxon>
        <taxon>Podocopa</taxon>
        <taxon>Podocopida</taxon>
        <taxon>Cytherocopina</taxon>
        <taxon>Cytheroidea</taxon>
        <taxon>Cytherideidae</taxon>
        <taxon>Cyprideis</taxon>
    </lineage>
</organism>
<evidence type="ECO:0000313" key="1">
    <source>
        <dbReference type="EMBL" id="CAD7235670.1"/>
    </source>
</evidence>
<protein>
    <submittedName>
        <fullName evidence="1">Uncharacterized protein</fullName>
    </submittedName>
</protein>
<reference evidence="1" key="1">
    <citation type="submission" date="2020-11" db="EMBL/GenBank/DDBJ databases">
        <authorList>
            <person name="Tran Van P."/>
        </authorList>
    </citation>
    <scope>NUCLEOTIDE SEQUENCE</scope>
</reference>
<proteinExistence type="predicted"/>
<sequence length="73" mass="8644">MLRNDVIIDFQFYDLLYFLVIIYVLRFLTFAKPYLLLGATLVKKIHLTNYDKSSRSSYSWFVLVLEVAPSPYT</sequence>
<accession>A0A7R8WWA2</accession>
<gene>
    <name evidence="1" type="ORF">CTOB1V02_LOCUS13485</name>
</gene>
<dbReference type="EMBL" id="OB674122">
    <property type="protein sequence ID" value="CAD7235670.1"/>
    <property type="molecule type" value="Genomic_DNA"/>
</dbReference>
<dbReference type="AlphaFoldDB" id="A0A7R8WWA2"/>
<name>A0A7R8WWA2_9CRUS</name>